<evidence type="ECO:0000313" key="2">
    <source>
        <dbReference type="EMBL" id="OAB39759.1"/>
    </source>
</evidence>
<dbReference type="OrthoDB" id="5292888at2"/>
<name>A0A168IVD9_9BACL</name>
<protein>
    <recommendedName>
        <fullName evidence="1">N-acetyltransferase domain-containing protein</fullName>
    </recommendedName>
</protein>
<dbReference type="GO" id="GO:0016747">
    <property type="term" value="F:acyltransferase activity, transferring groups other than amino-acyl groups"/>
    <property type="evidence" value="ECO:0007669"/>
    <property type="project" value="InterPro"/>
</dbReference>
<comment type="caution">
    <text evidence="2">The sequence shown here is derived from an EMBL/GenBank/DDBJ whole genome shotgun (WGS) entry which is preliminary data.</text>
</comment>
<dbReference type="CDD" id="cd04301">
    <property type="entry name" value="NAT_SF"/>
    <property type="match status" value="1"/>
</dbReference>
<gene>
    <name evidence="2" type="ORF">PGLA_18760</name>
</gene>
<accession>A0A168IVD9</accession>
<dbReference type="SUPFAM" id="SSF55729">
    <property type="entry name" value="Acyl-CoA N-acyltransferases (Nat)"/>
    <property type="match status" value="1"/>
</dbReference>
<reference evidence="2 3" key="1">
    <citation type="submission" date="2016-03" db="EMBL/GenBank/DDBJ databases">
        <title>Draft genome sequence of Paenibacillus glacialis DSM 22343.</title>
        <authorList>
            <person name="Shin S.-K."/>
            <person name="Yi H."/>
        </authorList>
    </citation>
    <scope>NUCLEOTIDE SEQUENCE [LARGE SCALE GENOMIC DNA]</scope>
    <source>
        <strain evidence="2 3">DSM 22343</strain>
    </source>
</reference>
<dbReference type="InterPro" id="IPR000182">
    <property type="entry name" value="GNAT_dom"/>
</dbReference>
<dbReference type="STRING" id="494026.PGLA_18760"/>
<evidence type="ECO:0000313" key="3">
    <source>
        <dbReference type="Proteomes" id="UP000076967"/>
    </source>
</evidence>
<dbReference type="Gene3D" id="3.40.630.30">
    <property type="match status" value="1"/>
</dbReference>
<dbReference type="EMBL" id="LVJH01000042">
    <property type="protein sequence ID" value="OAB39759.1"/>
    <property type="molecule type" value="Genomic_DNA"/>
</dbReference>
<organism evidence="2 3">
    <name type="scientific">Paenibacillus glacialis</name>
    <dbReference type="NCBI Taxonomy" id="494026"/>
    <lineage>
        <taxon>Bacteria</taxon>
        <taxon>Bacillati</taxon>
        <taxon>Bacillota</taxon>
        <taxon>Bacilli</taxon>
        <taxon>Bacillales</taxon>
        <taxon>Paenibacillaceae</taxon>
        <taxon>Paenibacillus</taxon>
    </lineage>
</organism>
<dbReference type="AlphaFoldDB" id="A0A168IVD9"/>
<dbReference type="PANTHER" id="PTHR43617">
    <property type="entry name" value="L-AMINO ACID N-ACETYLTRANSFERASE"/>
    <property type="match status" value="1"/>
</dbReference>
<dbReference type="Proteomes" id="UP000076967">
    <property type="component" value="Unassembled WGS sequence"/>
</dbReference>
<dbReference type="PROSITE" id="PS51186">
    <property type="entry name" value="GNAT"/>
    <property type="match status" value="1"/>
</dbReference>
<dbReference type="Pfam" id="PF00583">
    <property type="entry name" value="Acetyltransf_1"/>
    <property type="match status" value="1"/>
</dbReference>
<sequence length="173" mass="19867">MKIRGAKFADINGISYVHSESWKTTYRGLLADEYLDKITAEGRRGQWIRTFESLNNDKCVFVAEDKNGRIIGFASGGKCRESELDFDGELYAIYILKEHQGRGVGRLLLKSIVRYLKSKEYKSMMTWVLEGNLSILFYQKLGGQIIKDKEIKIGNETVNEVALGWNEMEEIIR</sequence>
<dbReference type="PANTHER" id="PTHR43617:SF30">
    <property type="entry name" value="HISTONE ACETYLTRANSFERASE"/>
    <property type="match status" value="1"/>
</dbReference>
<dbReference type="InterPro" id="IPR016181">
    <property type="entry name" value="Acyl_CoA_acyltransferase"/>
</dbReference>
<dbReference type="InterPro" id="IPR050276">
    <property type="entry name" value="MshD_Acetyltransferase"/>
</dbReference>
<feature type="domain" description="N-acetyltransferase" evidence="1">
    <location>
        <begin position="1"/>
        <end position="164"/>
    </location>
</feature>
<evidence type="ECO:0000259" key="1">
    <source>
        <dbReference type="PROSITE" id="PS51186"/>
    </source>
</evidence>
<dbReference type="RefSeq" id="WP_068535821.1">
    <property type="nucleotide sequence ID" value="NZ_LVJH01000042.1"/>
</dbReference>
<proteinExistence type="predicted"/>
<keyword evidence="3" id="KW-1185">Reference proteome</keyword>